<dbReference type="AlphaFoldDB" id="A0A1I7XBL4"/>
<evidence type="ECO:0000313" key="1">
    <source>
        <dbReference type="Proteomes" id="UP000095283"/>
    </source>
</evidence>
<sequence>MWKIATILALVAVLGQLFKQI</sequence>
<accession>A0A1I7XBL4</accession>
<organism evidence="1 2">
    <name type="scientific">Heterorhabditis bacteriophora</name>
    <name type="common">Entomopathogenic nematode worm</name>
    <dbReference type="NCBI Taxonomy" id="37862"/>
    <lineage>
        <taxon>Eukaryota</taxon>
        <taxon>Metazoa</taxon>
        <taxon>Ecdysozoa</taxon>
        <taxon>Nematoda</taxon>
        <taxon>Chromadorea</taxon>
        <taxon>Rhabditida</taxon>
        <taxon>Rhabditina</taxon>
        <taxon>Rhabditomorpha</taxon>
        <taxon>Strongyloidea</taxon>
        <taxon>Heterorhabditidae</taxon>
        <taxon>Heterorhabditis</taxon>
    </lineage>
</organism>
<proteinExistence type="predicted"/>
<reference evidence="2" key="1">
    <citation type="submission" date="2016-11" db="UniProtKB">
        <authorList>
            <consortium name="WormBaseParasite"/>
        </authorList>
    </citation>
    <scope>IDENTIFICATION</scope>
</reference>
<keyword evidence="1" id="KW-1185">Reference proteome</keyword>
<protein>
    <submittedName>
        <fullName evidence="2">Small toxic protein</fullName>
    </submittedName>
</protein>
<dbReference type="Proteomes" id="UP000095283">
    <property type="component" value="Unplaced"/>
</dbReference>
<name>A0A1I7XBL4_HETBA</name>
<evidence type="ECO:0000313" key="2">
    <source>
        <dbReference type="WBParaSite" id="Hba_15017"/>
    </source>
</evidence>
<dbReference type="WBParaSite" id="Hba_15017">
    <property type="protein sequence ID" value="Hba_15017"/>
    <property type="gene ID" value="Hba_15017"/>
</dbReference>